<protein>
    <submittedName>
        <fullName evidence="2">Uncharacterized protein</fullName>
    </submittedName>
</protein>
<dbReference type="EMBL" id="VIIS01000496">
    <property type="protein sequence ID" value="KAF0308292.1"/>
    <property type="molecule type" value="Genomic_DNA"/>
</dbReference>
<evidence type="ECO:0000313" key="1">
    <source>
        <dbReference type="EMBL" id="KAF0296745.1"/>
    </source>
</evidence>
<comment type="caution">
    <text evidence="2">The sequence shown here is derived from an EMBL/GenBank/DDBJ whole genome shotgun (WGS) entry which is preliminary data.</text>
</comment>
<reference evidence="2 3" key="1">
    <citation type="submission" date="2019-07" db="EMBL/GenBank/DDBJ databases">
        <title>Draft genome assembly of a fouling barnacle, Amphibalanus amphitrite (Darwin, 1854): The first reference genome for Thecostraca.</title>
        <authorList>
            <person name="Kim W."/>
        </authorList>
    </citation>
    <scope>NUCLEOTIDE SEQUENCE [LARGE SCALE GENOMIC DNA]</scope>
    <source>
        <strain evidence="2">SNU_AA5</strain>
        <tissue evidence="2">Soma without cirri and trophi</tissue>
    </source>
</reference>
<proteinExistence type="predicted"/>
<evidence type="ECO:0000313" key="3">
    <source>
        <dbReference type="Proteomes" id="UP000440578"/>
    </source>
</evidence>
<dbReference type="AlphaFoldDB" id="A0A6A4X1Q8"/>
<dbReference type="OrthoDB" id="10263554at2759"/>
<organism evidence="2 3">
    <name type="scientific">Amphibalanus amphitrite</name>
    <name type="common">Striped barnacle</name>
    <name type="synonym">Balanus amphitrite</name>
    <dbReference type="NCBI Taxonomy" id="1232801"/>
    <lineage>
        <taxon>Eukaryota</taxon>
        <taxon>Metazoa</taxon>
        <taxon>Ecdysozoa</taxon>
        <taxon>Arthropoda</taxon>
        <taxon>Crustacea</taxon>
        <taxon>Multicrustacea</taxon>
        <taxon>Cirripedia</taxon>
        <taxon>Thoracica</taxon>
        <taxon>Thoracicalcarea</taxon>
        <taxon>Balanomorpha</taxon>
        <taxon>Balanoidea</taxon>
        <taxon>Balanidae</taxon>
        <taxon>Amphibalaninae</taxon>
        <taxon>Amphibalanus</taxon>
    </lineage>
</organism>
<gene>
    <name evidence="1" type="ORF">FJT64_005835</name>
    <name evidence="2" type="ORF">FJT64_020471</name>
</gene>
<dbReference type="Proteomes" id="UP000440578">
    <property type="component" value="Unassembled WGS sequence"/>
</dbReference>
<name>A0A6A4X1Q8_AMPAM</name>
<dbReference type="EMBL" id="VIIS01001538">
    <property type="protein sequence ID" value="KAF0296745.1"/>
    <property type="molecule type" value="Genomic_DNA"/>
</dbReference>
<accession>A0A6A4X1Q8</accession>
<evidence type="ECO:0000313" key="2">
    <source>
        <dbReference type="EMBL" id="KAF0308292.1"/>
    </source>
</evidence>
<sequence>MAAAGGADSTTARVEELLAGILSAHSRPDYVRPVRPWKPHPAIAPLDSEEKPIAQLVRRLSIENDEKRYVAMDLLPKTMQIVQDNGMYDWFCRSQCTGLLQVQAAEIKAKSINWQSYLQEQFRLTAAEAQVIRRCALSSSALCTYAAAADAWSRTLLPATAPTRDLTFVNALCTYPYKELSRATVPVFDRYL</sequence>
<keyword evidence="3" id="KW-1185">Reference proteome</keyword>